<dbReference type="SUPFAM" id="SSF53300">
    <property type="entry name" value="vWA-like"/>
    <property type="match status" value="1"/>
</dbReference>
<dbReference type="EMBL" id="BPEU01000012">
    <property type="protein sequence ID" value="GIU40721.1"/>
    <property type="molecule type" value="Genomic_DNA"/>
</dbReference>
<evidence type="ECO:0000313" key="6">
    <source>
        <dbReference type="EMBL" id="GIU40721.1"/>
    </source>
</evidence>
<evidence type="ECO:0000256" key="1">
    <source>
        <dbReference type="ARBA" id="ARBA00022723"/>
    </source>
</evidence>
<dbReference type="PROSITE" id="PS51257">
    <property type="entry name" value="PROKAR_LIPOPROTEIN"/>
    <property type="match status" value="1"/>
</dbReference>
<dbReference type="Pfam" id="PF05567">
    <property type="entry name" value="T4P_PilY1"/>
    <property type="match status" value="1"/>
</dbReference>
<dbReference type="Gene3D" id="3.40.50.410">
    <property type="entry name" value="von Willebrand factor, type A domain"/>
    <property type="match status" value="1"/>
</dbReference>
<dbReference type="InterPro" id="IPR036465">
    <property type="entry name" value="vWFA_dom_sf"/>
</dbReference>
<keyword evidence="7" id="KW-1185">Reference proteome</keyword>
<feature type="signal peptide" evidence="4">
    <location>
        <begin position="1"/>
        <end position="28"/>
    </location>
</feature>
<keyword evidence="2" id="KW-0106">Calcium</keyword>
<accession>A0ABQ4NZW4</accession>
<evidence type="ECO:0000259" key="5">
    <source>
        <dbReference type="Pfam" id="PF05567"/>
    </source>
</evidence>
<dbReference type="SUPFAM" id="SSF89372">
    <property type="entry name" value="Fucose-specific lectin"/>
    <property type="match status" value="1"/>
</dbReference>
<dbReference type="SUPFAM" id="SSF75011">
    <property type="entry name" value="3-carboxy-cis,cis-mucoante lactonizing enzyme"/>
    <property type="match status" value="1"/>
</dbReference>
<evidence type="ECO:0000256" key="4">
    <source>
        <dbReference type="SAM" id="SignalP"/>
    </source>
</evidence>
<protein>
    <submittedName>
        <fullName evidence="6">Type IV pili system adhesin PilY</fullName>
    </submittedName>
</protein>
<reference evidence="6 7" key="1">
    <citation type="submission" date="2021-05" db="EMBL/GenBank/DDBJ databases">
        <title>Molecular characterization for Shewanella algae harboring chromosomal blaOXA-55-like strains isolated from clinical and environment sample.</title>
        <authorList>
            <person name="Ohama Y."/>
            <person name="Aoki K."/>
            <person name="Harada S."/>
            <person name="Moriya K."/>
            <person name="Ishii Y."/>
            <person name="Tateda K."/>
        </authorList>
    </citation>
    <scope>NUCLEOTIDE SEQUENCE [LARGE SCALE GENOMIC DNA]</scope>
    <source>
        <strain evidence="6 7">MBTL60-118</strain>
    </source>
</reference>
<gene>
    <name evidence="6" type="primary">pilY_1</name>
    <name evidence="6" type="ORF">TUM3794_19320</name>
</gene>
<dbReference type="InterPro" id="IPR008707">
    <property type="entry name" value="B-propeller_PilY1"/>
</dbReference>
<evidence type="ECO:0000256" key="3">
    <source>
        <dbReference type="SAM" id="MobiDB-lite"/>
    </source>
</evidence>
<evidence type="ECO:0000256" key="2">
    <source>
        <dbReference type="ARBA" id="ARBA00022837"/>
    </source>
</evidence>
<feature type="compositionally biased region" description="Low complexity" evidence="3">
    <location>
        <begin position="95"/>
        <end position="104"/>
    </location>
</feature>
<sequence length="1199" mass="129287">MGAKVTGAQASVTLLVACLSFMSVSTVADDTELYVYEASSRTGARPQVLIIFDNSGSMGNEVTDVDQPYQKKSAGRGGSTNLGQTGTLYYTRGASDSSSLPNPDNSRELRKFSGNRNGCESSWEYLNEYGSFTGYFRHYGFKGGSGSWQELPKRNGKNVSVIDCFEDIQDEKYGNIGSHSGLPVDSLGTKNNPVIYTTVYDGSNKASKDKAKKKAELTKFGTGSPITLYTEDYLKWHHGPKTKVDKTRLELAQDAIESVILTTPGVDFGLAIFNLNGPYEGDRNGGRIISGIKSMSANAKINLLKSVDNIKYGQNTPLCETLYEAYRYFGGQSVEYGDDDSDHHYYDRWGRYLGTYSASKNASTDPEALDPNTGRYQSPFKDCQNEAYIVYITDGEPTVDGSADVVIEQLTGGVDKYPGSQVEPRSQPSNLSALASWMNNNDVNSTMDGKQTVKTFTVGFSEGASAAAPLLQLTAQKGGGKYFDATDASKLRSSLQTALSNILEKNASFTSPSVASNNFNRTQTFDSAYYSMFLPNKGPRWLGNIKKFRVTGDGDVVDRNGNNAIGEDGNIKSDACSYWTPTADCSGTSGDGNDVKLGGILSAMQSADSRTLFGNFGRGLKPLTLSNAAGHAGGQGSLASYMGVAESELIPLFQWAKGLDVDNDKGQELAELTSAQLASNWRLDIMGDALHSKPLALNFGTEASPDIRIIVGTNHGFLHMFKDEGASVSESWGFMPYELLPNLGELRTNQPSGVHSVYGIDGTPVAYTKMNGSKIEKAWVFFGMRRGGSSYYALDITAPDSPKYMWRIDSSSLGFGELGQSWSTPIVTTIPGNGGNPVLIFGAGYSPSTKDGSELSSVDTQGRGVYIVNAADGKLVHHFGVTGKDVTPLPGIEDSIPSSVAVLDSDSDGISDRIYATDTNGNVWRMDMPSSDVTKWSGFKFASLGDKSSVASNRRFYSGPVLAQTIITNTHELSTIENGKSKKIVTTQNIPYDAVVVGSGHRAMPSDKKRSDMFFALQDRNVVTRSFKGDTSQNTPPAALDIDTLYNVSTDAPKGKAENLAFGKKRGWYYDFSRLGEKNLSSAVIIEGRVYFTTFAPGGGSAVNQCLTSGQGYLYNFGLHKGTKTYELDAGEVVLDTPQLVIPPNKPKNPNKPDDIEPSAMYLIGVGKAVPKTAICDNGNVKCVGDGVETHKIYYYTNG</sequence>
<dbReference type="Proteomes" id="UP000773469">
    <property type="component" value="Unassembled WGS sequence"/>
</dbReference>
<feature type="chain" id="PRO_5045165369" evidence="4">
    <location>
        <begin position="29"/>
        <end position="1199"/>
    </location>
</feature>
<feature type="region of interest" description="Disordered" evidence="3">
    <location>
        <begin position="62"/>
        <end position="113"/>
    </location>
</feature>
<proteinExistence type="predicted"/>
<keyword evidence="4" id="KW-0732">Signal</keyword>
<name>A0ABQ4NZW4_SHECO</name>
<feature type="domain" description="PilY1 beta-propeller" evidence="5">
    <location>
        <begin position="707"/>
        <end position="960"/>
    </location>
</feature>
<evidence type="ECO:0000313" key="7">
    <source>
        <dbReference type="Proteomes" id="UP000773469"/>
    </source>
</evidence>
<organism evidence="6 7">
    <name type="scientific">Shewanella colwelliana</name>
    <name type="common">Alteromonas colwelliana</name>
    <dbReference type="NCBI Taxonomy" id="23"/>
    <lineage>
        <taxon>Bacteria</taxon>
        <taxon>Pseudomonadati</taxon>
        <taxon>Pseudomonadota</taxon>
        <taxon>Gammaproteobacteria</taxon>
        <taxon>Alteromonadales</taxon>
        <taxon>Shewanellaceae</taxon>
        <taxon>Shewanella</taxon>
    </lineage>
</organism>
<keyword evidence="1" id="KW-0479">Metal-binding</keyword>
<comment type="caution">
    <text evidence="6">The sequence shown here is derived from an EMBL/GenBank/DDBJ whole genome shotgun (WGS) entry which is preliminary data.</text>
</comment>